<feature type="transmembrane region" description="Helical" evidence="1">
    <location>
        <begin position="68"/>
        <end position="92"/>
    </location>
</feature>
<sequence length="262" mass="28984">MTIFSHEIKQNRKMLIIWSLSVGLLMVTCMMLYPQMQSQMEDINKMYSSMGSFSEAFGMDKLNFGTVMGFYGIECGNILGIGGAFFAAMVGISMLSKEESGHTAEFLLTHGVSRKRIVSEKLLAVLTIIVVFNAICIGLSAISFKFIGEEIAMKEFLLFHLAQFIMQCELAFICYGISSYIKRGGNGIGIGIASLGYFLNIILNISDKAQWLKYVTPFAYSDAADILSKAEIKWDLIGIGIFYAIAGAAIGFWQYCKKDIVS</sequence>
<dbReference type="GO" id="GO:0005886">
    <property type="term" value="C:plasma membrane"/>
    <property type="evidence" value="ECO:0007669"/>
    <property type="project" value="UniProtKB-SubCell"/>
</dbReference>
<evidence type="ECO:0000313" key="4">
    <source>
        <dbReference type="Proteomes" id="UP000182135"/>
    </source>
</evidence>
<dbReference type="Proteomes" id="UP000246114">
    <property type="component" value="Unassembled WGS sequence"/>
</dbReference>
<keyword evidence="4" id="KW-1185">Reference proteome</keyword>
<dbReference type="EMBL" id="QAMZ01000056">
    <property type="protein sequence ID" value="PWL51507.1"/>
    <property type="molecule type" value="Genomic_DNA"/>
</dbReference>
<protein>
    <submittedName>
        <fullName evidence="2">ABC transporter permease</fullName>
    </submittedName>
    <submittedName>
        <fullName evidence="3">ABC-2 type transport system permease protein</fullName>
    </submittedName>
</protein>
<dbReference type="Pfam" id="PF12679">
    <property type="entry name" value="ABC2_membrane_2"/>
    <property type="match status" value="1"/>
</dbReference>
<gene>
    <name evidence="2" type="ORF">DBY38_14830</name>
    <name evidence="3" type="ORF">SAMN04487885_10850</name>
</gene>
<evidence type="ECO:0000313" key="2">
    <source>
        <dbReference type="EMBL" id="PWL51507.1"/>
    </source>
</evidence>
<name>A0A1I2L266_9CLOT</name>
<dbReference type="Proteomes" id="UP000182135">
    <property type="component" value="Unassembled WGS sequence"/>
</dbReference>
<dbReference type="eggNOG" id="COG1277">
    <property type="taxonomic scope" value="Bacteria"/>
</dbReference>
<accession>A0A1I2L266</accession>
<feature type="transmembrane region" description="Helical" evidence="1">
    <location>
        <begin position="236"/>
        <end position="256"/>
    </location>
</feature>
<dbReference type="OrthoDB" id="9800309at2"/>
<dbReference type="AlphaFoldDB" id="A0A1I2L266"/>
<feature type="transmembrane region" description="Helical" evidence="1">
    <location>
        <begin position="156"/>
        <end position="175"/>
    </location>
</feature>
<feature type="transmembrane region" description="Helical" evidence="1">
    <location>
        <begin position="122"/>
        <end position="144"/>
    </location>
</feature>
<reference evidence="2 5" key="2">
    <citation type="submission" date="2018-03" db="EMBL/GenBank/DDBJ databases">
        <title>The uncultured portion of the human microbiome is neutrally assembled.</title>
        <authorList>
            <person name="Jeraldo P."/>
            <person name="Boardman L."/>
            <person name="White B.A."/>
            <person name="Nelson H."/>
            <person name="Goldenfeld N."/>
            <person name="Chia N."/>
        </authorList>
    </citation>
    <scope>NUCLEOTIDE SEQUENCE [LARGE SCALE GENOMIC DNA]</scope>
    <source>
        <strain evidence="2">CIM:MAG 903</strain>
    </source>
</reference>
<proteinExistence type="predicted"/>
<evidence type="ECO:0000313" key="3">
    <source>
        <dbReference type="EMBL" id="SFF72629.1"/>
    </source>
</evidence>
<evidence type="ECO:0000256" key="1">
    <source>
        <dbReference type="SAM" id="Phobius"/>
    </source>
</evidence>
<dbReference type="GO" id="GO:0140359">
    <property type="term" value="F:ABC-type transporter activity"/>
    <property type="evidence" value="ECO:0007669"/>
    <property type="project" value="InterPro"/>
</dbReference>
<dbReference type="STRING" id="1529.SAMN04487885_10850"/>
<feature type="transmembrane region" description="Helical" evidence="1">
    <location>
        <begin position="187"/>
        <end position="205"/>
    </location>
</feature>
<dbReference type="EMBL" id="FOOE01000008">
    <property type="protein sequence ID" value="SFF72629.1"/>
    <property type="molecule type" value="Genomic_DNA"/>
</dbReference>
<feature type="transmembrane region" description="Helical" evidence="1">
    <location>
        <begin position="15"/>
        <end position="33"/>
    </location>
</feature>
<evidence type="ECO:0000313" key="5">
    <source>
        <dbReference type="Proteomes" id="UP000246114"/>
    </source>
</evidence>
<reference evidence="3 4" key="1">
    <citation type="submission" date="2016-10" db="EMBL/GenBank/DDBJ databases">
        <authorList>
            <person name="de Groot N.N."/>
        </authorList>
    </citation>
    <scope>NUCLEOTIDE SEQUENCE [LARGE SCALE GENOMIC DNA]</scope>
    <source>
        <strain evidence="3 4">NLAE-zl-G419</strain>
    </source>
</reference>
<keyword evidence="1" id="KW-0472">Membrane</keyword>
<keyword evidence="1" id="KW-0812">Transmembrane</keyword>
<keyword evidence="1" id="KW-1133">Transmembrane helix</keyword>
<organism evidence="3 4">
    <name type="scientific">Clostridium cadaveris</name>
    <dbReference type="NCBI Taxonomy" id="1529"/>
    <lineage>
        <taxon>Bacteria</taxon>
        <taxon>Bacillati</taxon>
        <taxon>Bacillota</taxon>
        <taxon>Clostridia</taxon>
        <taxon>Eubacteriales</taxon>
        <taxon>Clostridiaceae</taxon>
        <taxon>Clostridium</taxon>
    </lineage>
</organism>
<dbReference type="RefSeq" id="WP_027637812.1">
    <property type="nucleotide sequence ID" value="NZ_BAAACD010000008.1"/>
</dbReference>